<name>A0AAE4MA58_9EURY</name>
<keyword evidence="3 5" id="KW-0547">Nucleotide-binding</keyword>
<dbReference type="Gene3D" id="1.10.10.10">
    <property type="entry name" value="Winged helix-like DNA-binding domain superfamily/Winged helix DNA-binding domain"/>
    <property type="match status" value="1"/>
</dbReference>
<evidence type="ECO:0000256" key="1">
    <source>
        <dbReference type="ARBA" id="ARBA00006184"/>
    </source>
</evidence>
<dbReference type="GO" id="GO:0005524">
    <property type="term" value="F:ATP binding"/>
    <property type="evidence" value="ECO:0007669"/>
    <property type="project" value="UniProtKB-UniRule"/>
</dbReference>
<dbReference type="NCBIfam" id="TIGR02928">
    <property type="entry name" value="orc1/cdc6 family replication initiation protein"/>
    <property type="match status" value="1"/>
</dbReference>
<gene>
    <name evidence="8" type="ORF">McpAg1_02640</name>
</gene>
<dbReference type="NCBIfam" id="NF001625">
    <property type="entry name" value="PRK00411.1-3"/>
    <property type="match status" value="1"/>
</dbReference>
<dbReference type="SMART" id="SM01074">
    <property type="entry name" value="Cdc6_C"/>
    <property type="match status" value="1"/>
</dbReference>
<dbReference type="InterPro" id="IPR036390">
    <property type="entry name" value="WH_DNA-bd_sf"/>
</dbReference>
<dbReference type="SMART" id="SM00382">
    <property type="entry name" value="AAA"/>
    <property type="match status" value="1"/>
</dbReference>
<comment type="similarity">
    <text evidence="1 5">Belongs to the CDC6/cdc18 family.</text>
</comment>
<evidence type="ECO:0000259" key="6">
    <source>
        <dbReference type="SMART" id="SM00382"/>
    </source>
</evidence>
<proteinExistence type="inferred from homology"/>
<dbReference type="InterPro" id="IPR055237">
    <property type="entry name" value="Cdc6_lid"/>
</dbReference>
<dbReference type="CDD" id="cd08768">
    <property type="entry name" value="Cdc6_C"/>
    <property type="match status" value="1"/>
</dbReference>
<evidence type="ECO:0000256" key="2">
    <source>
        <dbReference type="ARBA" id="ARBA00022705"/>
    </source>
</evidence>
<dbReference type="GO" id="GO:0016887">
    <property type="term" value="F:ATP hydrolysis activity"/>
    <property type="evidence" value="ECO:0007669"/>
    <property type="project" value="InterPro"/>
</dbReference>
<organism evidence="8 9">
    <name type="scientific">Methanorbis furvi</name>
    <dbReference type="NCBI Taxonomy" id="3028299"/>
    <lineage>
        <taxon>Archaea</taxon>
        <taxon>Methanobacteriati</taxon>
        <taxon>Methanobacteriota</taxon>
        <taxon>Stenosarchaea group</taxon>
        <taxon>Methanomicrobia</taxon>
        <taxon>Methanomicrobiales</taxon>
        <taxon>Methanocorpusculaceae</taxon>
        <taxon>Methanorbis</taxon>
    </lineage>
</organism>
<dbReference type="RefSeq" id="WP_338093478.1">
    <property type="nucleotide sequence ID" value="NZ_JAWDKA010000001.1"/>
</dbReference>
<dbReference type="Proteomes" id="UP001273136">
    <property type="component" value="Unassembled WGS sequence"/>
</dbReference>
<comment type="function">
    <text evidence="5">Involved in regulation of DNA replication.</text>
</comment>
<accession>A0AAE4MA58</accession>
<dbReference type="Gene3D" id="1.10.8.60">
    <property type="match status" value="1"/>
</dbReference>
<dbReference type="CDD" id="cd00009">
    <property type="entry name" value="AAA"/>
    <property type="match status" value="1"/>
</dbReference>
<dbReference type="Gene3D" id="3.40.50.300">
    <property type="entry name" value="P-loop containing nucleotide triphosphate hydrolases"/>
    <property type="match status" value="1"/>
</dbReference>
<dbReference type="Pfam" id="PF22703">
    <property type="entry name" value="Cdc6_lid"/>
    <property type="match status" value="1"/>
</dbReference>
<dbReference type="InterPro" id="IPR003959">
    <property type="entry name" value="ATPase_AAA_core"/>
</dbReference>
<evidence type="ECO:0000259" key="7">
    <source>
        <dbReference type="SMART" id="SM01074"/>
    </source>
</evidence>
<evidence type="ECO:0000256" key="5">
    <source>
        <dbReference type="HAMAP-Rule" id="MF_01407"/>
    </source>
</evidence>
<evidence type="ECO:0000313" key="9">
    <source>
        <dbReference type="Proteomes" id="UP001273136"/>
    </source>
</evidence>
<feature type="domain" description="Cdc6 C-terminal" evidence="7">
    <location>
        <begin position="320"/>
        <end position="402"/>
    </location>
</feature>
<evidence type="ECO:0000313" key="8">
    <source>
        <dbReference type="EMBL" id="MDV0441085.1"/>
    </source>
</evidence>
<feature type="binding site" evidence="5">
    <location>
        <position position="225"/>
    </location>
    <ligand>
        <name>ATP</name>
        <dbReference type="ChEBI" id="CHEBI:30616"/>
    </ligand>
</feature>
<evidence type="ECO:0000256" key="4">
    <source>
        <dbReference type="ARBA" id="ARBA00022840"/>
    </source>
</evidence>
<protein>
    <recommendedName>
        <fullName evidence="5">ORC1-type DNA replication protein</fullName>
    </recommendedName>
</protein>
<dbReference type="Pfam" id="PF09079">
    <property type="entry name" value="WHD_Cdc6"/>
    <property type="match status" value="1"/>
</dbReference>
<dbReference type="EMBL" id="JAWDKA010000001">
    <property type="protein sequence ID" value="MDV0441085.1"/>
    <property type="molecule type" value="Genomic_DNA"/>
</dbReference>
<keyword evidence="2 5" id="KW-0235">DNA replication</keyword>
<dbReference type="SUPFAM" id="SSF46785">
    <property type="entry name" value="Winged helix' DNA-binding domain"/>
    <property type="match status" value="1"/>
</dbReference>
<dbReference type="GO" id="GO:0006260">
    <property type="term" value="P:DNA replication"/>
    <property type="evidence" value="ECO:0007669"/>
    <property type="project" value="UniProtKB-UniRule"/>
</dbReference>
<dbReference type="PANTHER" id="PTHR10763:SF22">
    <property type="entry name" value="ORC1-TYPE DNA REPLICATION PROTEIN"/>
    <property type="match status" value="1"/>
</dbReference>
<dbReference type="PANTHER" id="PTHR10763">
    <property type="entry name" value="CELL DIVISION CONTROL PROTEIN 6-RELATED"/>
    <property type="match status" value="1"/>
</dbReference>
<feature type="domain" description="AAA+ ATPase" evidence="6">
    <location>
        <begin position="59"/>
        <end position="226"/>
    </location>
</feature>
<dbReference type="InterPro" id="IPR036388">
    <property type="entry name" value="WH-like_DNA-bd_sf"/>
</dbReference>
<dbReference type="InterPro" id="IPR050311">
    <property type="entry name" value="ORC1/CDC6"/>
</dbReference>
<dbReference type="FunFam" id="3.40.50.300:FF:000930">
    <property type="entry name" value="ORC1-type DNA replication protein"/>
    <property type="match status" value="1"/>
</dbReference>
<dbReference type="HAMAP" id="MF_01407">
    <property type="entry name" value="ORC1_type_DNA_replic_protein"/>
    <property type="match status" value="1"/>
</dbReference>
<keyword evidence="4 5" id="KW-0067">ATP-binding</keyword>
<dbReference type="InterPro" id="IPR015163">
    <property type="entry name" value="Cdc6_C"/>
</dbReference>
<feature type="binding site" evidence="5">
    <location>
        <position position="237"/>
    </location>
    <ligand>
        <name>ATP</name>
        <dbReference type="ChEBI" id="CHEBI:30616"/>
    </ligand>
</feature>
<reference evidence="8" key="1">
    <citation type="submission" date="2023-06" db="EMBL/GenBank/DDBJ databases">
        <title>Genome sequence of Methancorpusculaceae sp. Ag1.</title>
        <authorList>
            <person name="Protasov E."/>
            <person name="Platt K."/>
            <person name="Poehlein A."/>
            <person name="Daniel R."/>
            <person name="Brune A."/>
        </authorList>
    </citation>
    <scope>NUCLEOTIDE SEQUENCE</scope>
    <source>
        <strain evidence="8">Ag1</strain>
    </source>
</reference>
<keyword evidence="9" id="KW-1185">Reference proteome</keyword>
<dbReference type="InterPro" id="IPR027417">
    <property type="entry name" value="P-loop_NTPase"/>
</dbReference>
<comment type="caution">
    <text evidence="8">The sequence shown here is derived from an EMBL/GenBank/DDBJ whole genome shotgun (WGS) entry which is preliminary data.</text>
</comment>
<dbReference type="AlphaFoldDB" id="A0AAE4MA58"/>
<evidence type="ECO:0000256" key="3">
    <source>
        <dbReference type="ARBA" id="ARBA00022741"/>
    </source>
</evidence>
<dbReference type="FunFam" id="1.10.8.60:FF:000073">
    <property type="entry name" value="ORC1-type DNA replication protein"/>
    <property type="match status" value="1"/>
</dbReference>
<feature type="binding site" evidence="5">
    <location>
        <begin position="71"/>
        <end position="75"/>
    </location>
    <ligand>
        <name>ATP</name>
        <dbReference type="ChEBI" id="CHEBI:30616"/>
    </ligand>
</feature>
<sequence>MTEEPYKSIGLFKKYTIKNKIFQNREVLRHSYSPRELPHRVDQIDSIAVILAPALQGATPSNILIYGKTGTGKTATVKFVGSELENESSEFSPCRMVHLNCETIDTQYRVLAQIANHISGHDLKPSDRAKNTIPATGWHTDQVYSELKNVLEQAGGLQIIVLDEIDKLVKKSGDDTLYNLTRINSDLKNARVSIIGISNDLTFKDFLDPRVLSSLSEEELVFPPYDAVQLQDILHQRAEMAFLPDSVNEDVIALCAALAAQEHGDARRALDLLRVSGELAERESAEQVLEVHVRRAQENIETDTMSECVQTLPRQGKMVLCSMLLVSSAGQKVFTSGSVINVYRELAKEMDVEPLTHRRVSDLINELNMLGIVTARVVSHGRHGRTTEIYFNSPTNQIRTVVMNDPRLRECSILHPLL</sequence>
<dbReference type="Pfam" id="PF00004">
    <property type="entry name" value="AAA"/>
    <property type="match status" value="1"/>
</dbReference>
<dbReference type="InterPro" id="IPR014277">
    <property type="entry name" value="Orc1/Cdc6_arc"/>
</dbReference>
<dbReference type="InterPro" id="IPR003593">
    <property type="entry name" value="AAA+_ATPase"/>
</dbReference>
<dbReference type="SUPFAM" id="SSF52540">
    <property type="entry name" value="P-loop containing nucleoside triphosphate hydrolases"/>
    <property type="match status" value="1"/>
</dbReference>